<dbReference type="AlphaFoldDB" id="A0A1Y1ZCU9"/>
<dbReference type="InterPro" id="IPR050281">
    <property type="entry name" value="Flavin_monoamine_oxidase"/>
</dbReference>
<organism evidence="3 4">
    <name type="scientific">Clohesyomyces aquaticus</name>
    <dbReference type="NCBI Taxonomy" id="1231657"/>
    <lineage>
        <taxon>Eukaryota</taxon>
        <taxon>Fungi</taxon>
        <taxon>Dikarya</taxon>
        <taxon>Ascomycota</taxon>
        <taxon>Pezizomycotina</taxon>
        <taxon>Dothideomycetes</taxon>
        <taxon>Pleosporomycetidae</taxon>
        <taxon>Pleosporales</taxon>
        <taxon>Lindgomycetaceae</taxon>
        <taxon>Clohesyomyces</taxon>
    </lineage>
</organism>
<evidence type="ECO:0000259" key="2">
    <source>
        <dbReference type="Pfam" id="PF01593"/>
    </source>
</evidence>
<name>A0A1Y1ZCU9_9PLEO</name>
<feature type="signal peptide" evidence="1">
    <location>
        <begin position="1"/>
        <end position="19"/>
    </location>
</feature>
<dbReference type="Gene3D" id="3.90.660.10">
    <property type="match status" value="1"/>
</dbReference>
<dbReference type="PANTHER" id="PTHR10742">
    <property type="entry name" value="FLAVIN MONOAMINE OXIDASE"/>
    <property type="match status" value="1"/>
</dbReference>
<dbReference type="InterPro" id="IPR002937">
    <property type="entry name" value="Amino_oxidase"/>
</dbReference>
<comment type="caution">
    <text evidence="3">The sequence shown here is derived from an EMBL/GenBank/DDBJ whole genome shotgun (WGS) entry which is preliminary data.</text>
</comment>
<evidence type="ECO:0000313" key="3">
    <source>
        <dbReference type="EMBL" id="ORY08078.1"/>
    </source>
</evidence>
<dbReference type="SUPFAM" id="SSF54373">
    <property type="entry name" value="FAD-linked reductases, C-terminal domain"/>
    <property type="match status" value="1"/>
</dbReference>
<accession>A0A1Y1ZCU9</accession>
<keyword evidence="4" id="KW-1185">Reference proteome</keyword>
<keyword evidence="1" id="KW-0732">Signal</keyword>
<feature type="domain" description="Amine oxidase" evidence="2">
    <location>
        <begin position="44"/>
        <end position="388"/>
    </location>
</feature>
<evidence type="ECO:0000313" key="4">
    <source>
        <dbReference type="Proteomes" id="UP000193144"/>
    </source>
</evidence>
<dbReference type="GO" id="GO:0006598">
    <property type="term" value="P:polyamine catabolic process"/>
    <property type="evidence" value="ECO:0007669"/>
    <property type="project" value="TreeGrafter"/>
</dbReference>
<feature type="non-terminal residue" evidence="3">
    <location>
        <position position="390"/>
    </location>
</feature>
<dbReference type="Pfam" id="PF01593">
    <property type="entry name" value="Amino_oxidase"/>
    <property type="match status" value="1"/>
</dbReference>
<protein>
    <recommendedName>
        <fullName evidence="2">Amine oxidase domain-containing protein</fullName>
    </recommendedName>
</protein>
<dbReference type="EMBL" id="MCFA01000104">
    <property type="protein sequence ID" value="ORY08078.1"/>
    <property type="molecule type" value="Genomic_DNA"/>
</dbReference>
<dbReference type="OrthoDB" id="7777654at2759"/>
<dbReference type="SUPFAM" id="SSF51905">
    <property type="entry name" value="FAD/NAD(P)-binding domain"/>
    <property type="match status" value="1"/>
</dbReference>
<evidence type="ECO:0000256" key="1">
    <source>
        <dbReference type="SAM" id="SignalP"/>
    </source>
</evidence>
<feature type="chain" id="PRO_5012350019" description="Amine oxidase domain-containing protein" evidence="1">
    <location>
        <begin position="20"/>
        <end position="390"/>
    </location>
</feature>
<sequence length="390" mass="42943">MLPRYGLTCVGVWALGAVAAPAFQQRGYNGTCRRTTVAILGGGVAGITAAQALSNQSITDFLIVEYNGDIGGRMVHTEFGNDPNGKPYTVELGANWVQGLGTEGGPENPIWTEAKRYNITNTFSDYDSILTYNETGYVNYSSLLSTFEDSYATMEQAAGVLLSKNLQDQSTRAGLSLAGWKPKKNMAAQAVEWWEWDWETSYSPDESSLVFGITGYNLTFYQFSEQNNFVTEQRGFNALLKGVASTFLSPNDPRLLLDTVVTSIEYSDSGVTITNSDGSCISAAYAVCTFSLGVLQSDDVTFTPDLPDWKTTSISTFQMGTYTKIFLQFNTTFWDPATQFFLYASPTTRGYYPVWQSLSTDGFLPDSNILFATVVGRESYRIEAQDEETT</sequence>
<dbReference type="Proteomes" id="UP000193144">
    <property type="component" value="Unassembled WGS sequence"/>
</dbReference>
<proteinExistence type="predicted"/>
<dbReference type="Gene3D" id="3.50.50.60">
    <property type="entry name" value="FAD/NAD(P)-binding domain"/>
    <property type="match status" value="1"/>
</dbReference>
<gene>
    <name evidence="3" type="ORF">BCR34DRAFT_488952</name>
</gene>
<dbReference type="STRING" id="1231657.A0A1Y1ZCU9"/>
<dbReference type="PANTHER" id="PTHR10742:SF313">
    <property type="entry name" value="AMINE OXIDASE"/>
    <property type="match status" value="1"/>
</dbReference>
<dbReference type="GO" id="GO:0016491">
    <property type="term" value="F:oxidoreductase activity"/>
    <property type="evidence" value="ECO:0007669"/>
    <property type="project" value="InterPro"/>
</dbReference>
<reference evidence="3 4" key="1">
    <citation type="submission" date="2016-07" db="EMBL/GenBank/DDBJ databases">
        <title>Pervasive Adenine N6-methylation of Active Genes in Fungi.</title>
        <authorList>
            <consortium name="DOE Joint Genome Institute"/>
            <person name="Mondo S.J."/>
            <person name="Dannebaum R.O."/>
            <person name="Kuo R.C."/>
            <person name="Labutti K."/>
            <person name="Haridas S."/>
            <person name="Kuo A."/>
            <person name="Salamov A."/>
            <person name="Ahrendt S.R."/>
            <person name="Lipzen A."/>
            <person name="Sullivan W."/>
            <person name="Andreopoulos W.B."/>
            <person name="Clum A."/>
            <person name="Lindquist E."/>
            <person name="Daum C."/>
            <person name="Ramamoorthy G.K."/>
            <person name="Gryganskyi A."/>
            <person name="Culley D."/>
            <person name="Magnuson J.K."/>
            <person name="James T.Y."/>
            <person name="O'Malley M.A."/>
            <person name="Stajich J.E."/>
            <person name="Spatafora J.W."/>
            <person name="Visel A."/>
            <person name="Grigoriev I.V."/>
        </authorList>
    </citation>
    <scope>NUCLEOTIDE SEQUENCE [LARGE SCALE GENOMIC DNA]</scope>
    <source>
        <strain evidence="3 4">CBS 115471</strain>
    </source>
</reference>
<dbReference type="InterPro" id="IPR036188">
    <property type="entry name" value="FAD/NAD-bd_sf"/>
</dbReference>